<keyword evidence="2 3" id="KW-0560">Oxidoreductase</keyword>
<evidence type="ECO:0000256" key="1">
    <source>
        <dbReference type="ARBA" id="ARBA00006484"/>
    </source>
</evidence>
<dbReference type="PROSITE" id="PS00061">
    <property type="entry name" value="ADH_SHORT"/>
    <property type="match status" value="1"/>
</dbReference>
<dbReference type="InterPro" id="IPR002347">
    <property type="entry name" value="SDR_fam"/>
</dbReference>
<dbReference type="PRINTS" id="PR00081">
    <property type="entry name" value="GDHRDH"/>
</dbReference>
<sequence>MTATGEPDSALVLGAAGGVGRACAARFAADGARVVGVDLNPSLRQLPHCLPVIGDATDERTLARAFDAAPGGAPRVLVHALLGEDRAPLTGLTADRLRTVLDVSLVSAWQAAAEFTRRRAGRPGAVVLIGSVHAQGAMPGMGAYAMAKAGLGALARAAAVEWGPLGIRCNLLNPGFVAVPRTQAHSRSEAGRRQIRRSYPLQRPCRAEEIAEVVAFLAGPGASYVNGASLPVDGGMLAVLPESEVGTAL</sequence>
<keyword evidence="4" id="KW-1185">Reference proteome</keyword>
<dbReference type="InterPro" id="IPR020904">
    <property type="entry name" value="Sc_DH/Rdtase_CS"/>
</dbReference>
<dbReference type="GO" id="GO:0016491">
    <property type="term" value="F:oxidoreductase activity"/>
    <property type="evidence" value="ECO:0007669"/>
    <property type="project" value="UniProtKB-KW"/>
</dbReference>
<evidence type="ECO:0000256" key="2">
    <source>
        <dbReference type="ARBA" id="ARBA00023002"/>
    </source>
</evidence>
<organism evidence="3 4">
    <name type="scientific">Streptomyces orinoci</name>
    <name type="common">Streptoverticillium orinoci</name>
    <dbReference type="NCBI Taxonomy" id="67339"/>
    <lineage>
        <taxon>Bacteria</taxon>
        <taxon>Bacillati</taxon>
        <taxon>Actinomycetota</taxon>
        <taxon>Actinomycetes</taxon>
        <taxon>Kitasatosporales</taxon>
        <taxon>Streptomycetaceae</taxon>
        <taxon>Streptomyces</taxon>
    </lineage>
</organism>
<dbReference type="InterPro" id="IPR036291">
    <property type="entry name" value="NAD(P)-bd_dom_sf"/>
</dbReference>
<dbReference type="EC" id="1.-.-.-" evidence="3"/>
<dbReference type="Gene3D" id="3.40.50.720">
    <property type="entry name" value="NAD(P)-binding Rossmann-like Domain"/>
    <property type="match status" value="1"/>
</dbReference>
<proteinExistence type="inferred from homology"/>
<protein>
    <submittedName>
        <fullName evidence="3">SDR family oxidoreductase</fullName>
        <ecNumber evidence="3">1.-.-.-</ecNumber>
    </submittedName>
</protein>
<comment type="similarity">
    <text evidence="1">Belongs to the short-chain dehydrogenases/reductases (SDR) family.</text>
</comment>
<reference evidence="3 4" key="1">
    <citation type="submission" date="2024-06" db="EMBL/GenBank/DDBJ databases">
        <title>The Natural Products Discovery Center: Release of the First 8490 Sequenced Strains for Exploring Actinobacteria Biosynthetic Diversity.</title>
        <authorList>
            <person name="Kalkreuter E."/>
            <person name="Kautsar S.A."/>
            <person name="Yang D."/>
            <person name="Bader C.D."/>
            <person name="Teijaro C.N."/>
            <person name="Fluegel L."/>
            <person name="Davis C.M."/>
            <person name="Simpson J.R."/>
            <person name="Lauterbach L."/>
            <person name="Steele A.D."/>
            <person name="Gui C."/>
            <person name="Meng S."/>
            <person name="Li G."/>
            <person name="Viehrig K."/>
            <person name="Ye F."/>
            <person name="Su P."/>
            <person name="Kiefer A.F."/>
            <person name="Nichols A."/>
            <person name="Cepeda A.J."/>
            <person name="Yan W."/>
            <person name="Fan B."/>
            <person name="Jiang Y."/>
            <person name="Adhikari A."/>
            <person name="Zheng C.-J."/>
            <person name="Schuster L."/>
            <person name="Cowan T.M."/>
            <person name="Smanski M.J."/>
            <person name="Chevrette M.G."/>
            <person name="De Carvalho L.P.S."/>
            <person name="Shen B."/>
        </authorList>
    </citation>
    <scope>NUCLEOTIDE SEQUENCE [LARGE SCALE GENOMIC DNA]</scope>
    <source>
        <strain evidence="3 4">NPDC052347</strain>
    </source>
</reference>
<dbReference type="EMBL" id="JBFAUK010000011">
    <property type="protein sequence ID" value="MEV5507981.1"/>
    <property type="molecule type" value="Genomic_DNA"/>
</dbReference>
<dbReference type="PANTHER" id="PTHR24321">
    <property type="entry name" value="DEHYDROGENASES, SHORT CHAIN"/>
    <property type="match status" value="1"/>
</dbReference>
<evidence type="ECO:0000313" key="4">
    <source>
        <dbReference type="Proteomes" id="UP001552594"/>
    </source>
</evidence>
<name>A0ABV3JYL0_STRON</name>
<dbReference type="CDD" id="cd05233">
    <property type="entry name" value="SDR_c"/>
    <property type="match status" value="1"/>
</dbReference>
<evidence type="ECO:0000313" key="3">
    <source>
        <dbReference type="EMBL" id="MEV5507981.1"/>
    </source>
</evidence>
<dbReference type="Pfam" id="PF13561">
    <property type="entry name" value="adh_short_C2"/>
    <property type="match status" value="1"/>
</dbReference>
<accession>A0ABV3JYL0</accession>
<dbReference type="PANTHER" id="PTHR24321:SF8">
    <property type="entry name" value="ESTRADIOL 17-BETA-DEHYDROGENASE 8-RELATED"/>
    <property type="match status" value="1"/>
</dbReference>
<comment type="caution">
    <text evidence="3">The sequence shown here is derived from an EMBL/GenBank/DDBJ whole genome shotgun (WGS) entry which is preliminary data.</text>
</comment>
<dbReference type="RefSeq" id="WP_109280174.1">
    <property type="nucleotide sequence ID" value="NZ_JBFAUK010000011.1"/>
</dbReference>
<gene>
    <name evidence="3" type="ORF">AB0L16_16105</name>
</gene>
<dbReference type="Proteomes" id="UP001552594">
    <property type="component" value="Unassembled WGS sequence"/>
</dbReference>
<dbReference type="SUPFAM" id="SSF51735">
    <property type="entry name" value="NAD(P)-binding Rossmann-fold domains"/>
    <property type="match status" value="1"/>
</dbReference>